<comment type="cofactor">
    <cofactor evidence="26">
        <name>heme</name>
        <dbReference type="ChEBI" id="CHEBI:30413"/>
    </cofactor>
</comment>
<keyword evidence="15" id="KW-0755">Steroidogenesis</keyword>
<evidence type="ECO:0000256" key="3">
    <source>
        <dbReference type="ARBA" id="ARBA00004406"/>
    </source>
</evidence>
<dbReference type="GO" id="GO:0004508">
    <property type="term" value="F:steroid 17-alpha-monooxygenase activity"/>
    <property type="evidence" value="ECO:0007669"/>
    <property type="project" value="TreeGrafter"/>
</dbReference>
<evidence type="ECO:0000256" key="22">
    <source>
        <dbReference type="ARBA" id="ARBA00044342"/>
    </source>
</evidence>
<dbReference type="OrthoDB" id="2789670at2759"/>
<evidence type="ECO:0000256" key="2">
    <source>
        <dbReference type="ARBA" id="ARBA00004174"/>
    </source>
</evidence>
<evidence type="ECO:0000256" key="24">
    <source>
        <dbReference type="ARBA" id="ARBA00052423"/>
    </source>
</evidence>
<evidence type="ECO:0000256" key="15">
    <source>
        <dbReference type="ARBA" id="ARBA00023250"/>
    </source>
</evidence>
<keyword evidence="8" id="KW-0256">Endoplasmic reticulum</keyword>
<dbReference type="PANTHER" id="PTHR24289">
    <property type="entry name" value="STEROID 17-ALPHA-HYDROXYLASE/17,20 LYASE"/>
    <property type="match status" value="1"/>
</dbReference>
<comment type="function">
    <text evidence="25">A cytochrome P450 monooxygenase that plays a major role in adrenal steroidogenesis. Catalyzes the hydroxylation at C-21 of progesterone and 17alpha-hydroxyprogesterone to respectively form 11-deoxycorticosterone and 11-deoxycortisol, intermediate metabolites in the biosynthetic pathway of mineralocorticoids and glucocorticoids. Mechanistically, uses molecular oxygen inserting one oxygen atom into a substrate, and reducing the second into a water molecule, with two electrons provided by NADPH via cytochrome P450 reductase (CPR; NADPH-ferrihemoprotein reductase).</text>
</comment>
<keyword evidence="14" id="KW-0472">Membrane</keyword>
<keyword evidence="6" id="KW-0754">Steroid-binding</keyword>
<dbReference type="GO" id="GO:0006705">
    <property type="term" value="P:mineralocorticoid biosynthetic process"/>
    <property type="evidence" value="ECO:0007669"/>
    <property type="project" value="UniProtKB-ARBA"/>
</dbReference>
<name>A0A1A6G1P5_NEOLE</name>
<evidence type="ECO:0000256" key="11">
    <source>
        <dbReference type="ARBA" id="ARBA00023004"/>
    </source>
</evidence>
<feature type="signal peptide" evidence="28">
    <location>
        <begin position="1"/>
        <end position="20"/>
    </location>
</feature>
<keyword evidence="9" id="KW-0492">Microsome</keyword>
<evidence type="ECO:0000256" key="5">
    <source>
        <dbReference type="ARBA" id="ARBA00022617"/>
    </source>
</evidence>
<evidence type="ECO:0000256" key="1">
    <source>
        <dbReference type="ARBA" id="ARBA00001970"/>
    </source>
</evidence>
<evidence type="ECO:0000256" key="7">
    <source>
        <dbReference type="ARBA" id="ARBA00022723"/>
    </source>
</evidence>
<dbReference type="GO" id="GO:0004509">
    <property type="term" value="F:steroid 21-monooxygenase activity"/>
    <property type="evidence" value="ECO:0007669"/>
    <property type="project" value="UniProtKB-EC"/>
</dbReference>
<dbReference type="AlphaFoldDB" id="A0A1A6G1P5"/>
<evidence type="ECO:0000256" key="21">
    <source>
        <dbReference type="ARBA" id="ARBA00044304"/>
    </source>
</evidence>
<comment type="cofactor">
    <cofactor evidence="1">
        <name>heme b</name>
        <dbReference type="ChEBI" id="CHEBI:60344"/>
    </cofactor>
</comment>
<keyword evidence="28" id="KW-0732">Signal</keyword>
<dbReference type="GO" id="GO:0005506">
    <property type="term" value="F:iron ion binding"/>
    <property type="evidence" value="ECO:0007669"/>
    <property type="project" value="InterPro"/>
</dbReference>
<evidence type="ECO:0000256" key="8">
    <source>
        <dbReference type="ARBA" id="ARBA00022824"/>
    </source>
</evidence>
<dbReference type="GO" id="GO:0005789">
    <property type="term" value="C:endoplasmic reticulum membrane"/>
    <property type="evidence" value="ECO:0007669"/>
    <property type="project" value="UniProtKB-SubCell"/>
</dbReference>
<evidence type="ECO:0000256" key="6">
    <source>
        <dbReference type="ARBA" id="ARBA00022665"/>
    </source>
</evidence>
<comment type="catalytic activity">
    <reaction evidence="23">
        <text>progesterone + reduced [NADPH--hemoprotein reductase] + O2 = 21-hydroxyprogesterone + oxidized [NADPH--hemoprotein reductase] + H2O + H(+)</text>
        <dbReference type="Rhea" id="RHEA:50304"/>
        <dbReference type="Rhea" id="RHEA-COMP:11964"/>
        <dbReference type="Rhea" id="RHEA-COMP:11965"/>
        <dbReference type="ChEBI" id="CHEBI:15377"/>
        <dbReference type="ChEBI" id="CHEBI:15378"/>
        <dbReference type="ChEBI" id="CHEBI:15379"/>
        <dbReference type="ChEBI" id="CHEBI:16973"/>
        <dbReference type="ChEBI" id="CHEBI:17026"/>
        <dbReference type="ChEBI" id="CHEBI:57618"/>
        <dbReference type="ChEBI" id="CHEBI:58210"/>
        <dbReference type="EC" id="1.14.14.16"/>
    </reaction>
    <physiologicalReaction direction="left-to-right" evidence="23">
        <dbReference type="Rhea" id="RHEA:50305"/>
    </physiologicalReaction>
</comment>
<dbReference type="InterPro" id="IPR001128">
    <property type="entry name" value="Cyt_P450"/>
</dbReference>
<comment type="caution">
    <text evidence="29">The sequence shown here is derived from an EMBL/GenBank/DDBJ whole genome shotgun (WGS) entry which is preliminary data.</text>
</comment>
<dbReference type="STRING" id="56216.A0A1A6G1P5"/>
<dbReference type="InterPro" id="IPR036396">
    <property type="entry name" value="Cyt_P450_sf"/>
</dbReference>
<keyword evidence="5 26" id="KW-0349">Heme</keyword>
<feature type="chain" id="PRO_5008345234" description="Steroid 21-hydroxylase" evidence="28">
    <location>
        <begin position="21"/>
        <end position="485"/>
    </location>
</feature>
<evidence type="ECO:0000256" key="20">
    <source>
        <dbReference type="ARBA" id="ARBA00044282"/>
    </source>
</evidence>
<evidence type="ECO:0000256" key="26">
    <source>
        <dbReference type="PIRSR" id="PIRSR602401-1"/>
    </source>
</evidence>
<evidence type="ECO:0000256" key="25">
    <source>
        <dbReference type="ARBA" id="ARBA00057752"/>
    </source>
</evidence>
<dbReference type="PANTHER" id="PTHR24289:SF17">
    <property type="entry name" value="STEROID 21-HYDROXYLASE ISOFORM X1"/>
    <property type="match status" value="1"/>
</dbReference>
<dbReference type="PROSITE" id="PS00086">
    <property type="entry name" value="CYTOCHROME_P450"/>
    <property type="match status" value="1"/>
</dbReference>
<protein>
    <recommendedName>
        <fullName evidence="17">Steroid 21-hydroxylase</fullName>
        <ecNumber evidence="16">1.14.14.16</ecNumber>
    </recommendedName>
    <alternativeName>
        <fullName evidence="21">21-OHase</fullName>
    </alternativeName>
    <alternativeName>
        <fullName evidence="18">Cytochrome P-450c21</fullName>
    </alternativeName>
    <alternativeName>
        <fullName evidence="22">Cytochrome P450 21</fullName>
    </alternativeName>
    <alternativeName>
        <fullName evidence="20">Cytochrome P450 XXI</fullName>
    </alternativeName>
    <alternativeName>
        <fullName evidence="19">Cytochrome P450-C21</fullName>
    </alternativeName>
</protein>
<comment type="subcellular location">
    <subcellularLocation>
        <location evidence="3">Endoplasmic reticulum membrane</location>
        <topology evidence="3">Peripheral membrane protein</topology>
    </subcellularLocation>
    <subcellularLocation>
        <location evidence="2">Microsome membrane</location>
        <topology evidence="2">Peripheral membrane protein</topology>
    </subcellularLocation>
</comment>
<keyword evidence="30" id="KW-1185">Reference proteome</keyword>
<keyword evidence="10 27" id="KW-0560">Oxidoreductase</keyword>
<feature type="binding site" description="axial binding residue" evidence="26">
    <location>
        <position position="418"/>
    </location>
    <ligand>
        <name>heme</name>
        <dbReference type="ChEBI" id="CHEBI:30413"/>
    </ligand>
    <ligandPart>
        <name>Fe</name>
        <dbReference type="ChEBI" id="CHEBI:18248"/>
    </ligandPart>
</feature>
<gene>
    <name evidence="29" type="ORF">A6R68_08735</name>
</gene>
<evidence type="ECO:0000256" key="9">
    <source>
        <dbReference type="ARBA" id="ARBA00022848"/>
    </source>
</evidence>
<dbReference type="PRINTS" id="PR00385">
    <property type="entry name" value="P450"/>
</dbReference>
<dbReference type="GO" id="GO:0005496">
    <property type="term" value="F:steroid binding"/>
    <property type="evidence" value="ECO:0007669"/>
    <property type="project" value="UniProtKB-KW"/>
</dbReference>
<evidence type="ECO:0000256" key="14">
    <source>
        <dbReference type="ARBA" id="ARBA00023136"/>
    </source>
</evidence>
<dbReference type="EMBL" id="LZPO01107916">
    <property type="protein sequence ID" value="OBS60108.1"/>
    <property type="molecule type" value="Genomic_DNA"/>
</dbReference>
<evidence type="ECO:0000256" key="16">
    <source>
        <dbReference type="ARBA" id="ARBA00044040"/>
    </source>
</evidence>
<accession>A0A1A6G1P5</accession>
<dbReference type="EC" id="1.14.14.16" evidence="16"/>
<evidence type="ECO:0000313" key="30">
    <source>
        <dbReference type="Proteomes" id="UP000092124"/>
    </source>
</evidence>
<dbReference type="FunFam" id="1.10.630.10:FF:000049">
    <property type="entry name" value="steroid 21-hydroxylase isoform X1"/>
    <property type="match status" value="1"/>
</dbReference>
<evidence type="ECO:0000256" key="27">
    <source>
        <dbReference type="RuleBase" id="RU000461"/>
    </source>
</evidence>
<evidence type="ECO:0000256" key="13">
    <source>
        <dbReference type="ARBA" id="ARBA00023121"/>
    </source>
</evidence>
<dbReference type="GO" id="GO:0020037">
    <property type="term" value="F:heme binding"/>
    <property type="evidence" value="ECO:0007669"/>
    <property type="project" value="InterPro"/>
</dbReference>
<evidence type="ECO:0000256" key="18">
    <source>
        <dbReference type="ARBA" id="ARBA00044217"/>
    </source>
</evidence>
<dbReference type="InterPro" id="IPR002401">
    <property type="entry name" value="Cyt_P450_E_grp-I"/>
</dbReference>
<keyword evidence="13" id="KW-0446">Lipid-binding</keyword>
<evidence type="ECO:0000256" key="4">
    <source>
        <dbReference type="ARBA" id="ARBA00010617"/>
    </source>
</evidence>
<keyword evidence="12 27" id="KW-0503">Monooxygenase</keyword>
<evidence type="ECO:0000256" key="12">
    <source>
        <dbReference type="ARBA" id="ARBA00023033"/>
    </source>
</evidence>
<keyword evidence="11 26" id="KW-0408">Iron</keyword>
<evidence type="ECO:0000256" key="19">
    <source>
        <dbReference type="ARBA" id="ARBA00044265"/>
    </source>
</evidence>
<dbReference type="SUPFAM" id="SSF48264">
    <property type="entry name" value="Cytochrome P450"/>
    <property type="match status" value="1"/>
</dbReference>
<evidence type="ECO:0000256" key="10">
    <source>
        <dbReference type="ARBA" id="ARBA00023002"/>
    </source>
</evidence>
<dbReference type="Proteomes" id="UP000092124">
    <property type="component" value="Unassembled WGS sequence"/>
</dbReference>
<proteinExistence type="inferred from homology"/>
<sequence>MVLPGLWLLLLLLLLAGTRWLCGQWKRWNLHLPPLAPGFLHFLQPNLPIYLSGLTQKLGPIYRIRLGLKEKLDLDLSLGDYSLTWKAHKKLSRSALMLGMRDSMEPLVGQLAQEFCERMRAQAGTPVTIHREFSLLTCSVICCLTFGDKAHPSAPPDPSLVLNSKYVLSFWQDDTLVHTIHSCVQDLLQAWNHWSIQILDIIPFLRFLPNPVLWKLKQFQEDRDRIVKQQLKQHKDNLVAGQWKDMIDYMLQGLEQQKEGKGAGQLHEGHVHMSVVDLFVGGTETTATTLSWAVAFLLHHPEIQKRLQEELDFKLGPNAPSSQILYKDRMQLPLLMATITEVLRLRPVVPLALPHRATRASSISGYDIPKDTIIIPNIQGANLDEMVWELPSQFWPDRFLEPGKNPRTLSFGCGARVCLGEPLARLELFVVLARLLQAFTLLPPPDGTLPPLKPQIYAGVNLFIHPFQVMLQPRNLVPQDQGQTP</sequence>
<comment type="catalytic activity">
    <reaction evidence="24">
        <text>17alpha-hydroxyprogesterone + reduced [NADPH--hemoprotein reductase] + O2 = 11-deoxycortisol + oxidized [NADPH--hemoprotein reductase] + H2O + H(+)</text>
        <dbReference type="Rhea" id="RHEA:50308"/>
        <dbReference type="Rhea" id="RHEA-COMP:11964"/>
        <dbReference type="Rhea" id="RHEA-COMP:11965"/>
        <dbReference type="ChEBI" id="CHEBI:15377"/>
        <dbReference type="ChEBI" id="CHEBI:15378"/>
        <dbReference type="ChEBI" id="CHEBI:15379"/>
        <dbReference type="ChEBI" id="CHEBI:17252"/>
        <dbReference type="ChEBI" id="CHEBI:28324"/>
        <dbReference type="ChEBI" id="CHEBI:57618"/>
        <dbReference type="ChEBI" id="CHEBI:58210"/>
        <dbReference type="EC" id="1.14.14.16"/>
    </reaction>
    <physiologicalReaction direction="left-to-right" evidence="24">
        <dbReference type="Rhea" id="RHEA:50309"/>
    </physiologicalReaction>
</comment>
<dbReference type="GO" id="GO:0042448">
    <property type="term" value="P:progesterone metabolic process"/>
    <property type="evidence" value="ECO:0007669"/>
    <property type="project" value="TreeGrafter"/>
</dbReference>
<dbReference type="InterPro" id="IPR017972">
    <property type="entry name" value="Cyt_P450_CS"/>
</dbReference>
<evidence type="ECO:0000256" key="28">
    <source>
        <dbReference type="SAM" id="SignalP"/>
    </source>
</evidence>
<dbReference type="Pfam" id="PF00067">
    <property type="entry name" value="p450"/>
    <property type="match status" value="1"/>
</dbReference>
<dbReference type="PRINTS" id="PR00463">
    <property type="entry name" value="EP450I"/>
</dbReference>
<dbReference type="Gene3D" id="1.10.630.10">
    <property type="entry name" value="Cytochrome P450"/>
    <property type="match status" value="1"/>
</dbReference>
<evidence type="ECO:0000256" key="23">
    <source>
        <dbReference type="ARBA" id="ARBA00051718"/>
    </source>
</evidence>
<organism evidence="29 30">
    <name type="scientific">Neotoma lepida</name>
    <name type="common">Desert woodrat</name>
    <dbReference type="NCBI Taxonomy" id="56216"/>
    <lineage>
        <taxon>Eukaryota</taxon>
        <taxon>Metazoa</taxon>
        <taxon>Chordata</taxon>
        <taxon>Craniata</taxon>
        <taxon>Vertebrata</taxon>
        <taxon>Euteleostomi</taxon>
        <taxon>Mammalia</taxon>
        <taxon>Eutheria</taxon>
        <taxon>Euarchontoglires</taxon>
        <taxon>Glires</taxon>
        <taxon>Rodentia</taxon>
        <taxon>Myomorpha</taxon>
        <taxon>Muroidea</taxon>
        <taxon>Cricetidae</taxon>
        <taxon>Neotominae</taxon>
        <taxon>Neotoma</taxon>
    </lineage>
</organism>
<comment type="similarity">
    <text evidence="4 27">Belongs to the cytochrome P450 family.</text>
</comment>
<evidence type="ECO:0000313" key="29">
    <source>
        <dbReference type="EMBL" id="OBS60108.1"/>
    </source>
</evidence>
<evidence type="ECO:0000256" key="17">
    <source>
        <dbReference type="ARBA" id="ARBA00044116"/>
    </source>
</evidence>
<keyword evidence="7 26" id="KW-0479">Metal-binding</keyword>
<reference evidence="29 30" key="1">
    <citation type="submission" date="2016-06" db="EMBL/GenBank/DDBJ databases">
        <title>The Draft Genome Sequence and Annotation of the Desert Woodrat Neotoma lepida.</title>
        <authorList>
            <person name="Campbell M."/>
            <person name="Oakeson K.F."/>
            <person name="Yandell M."/>
            <person name="Halpert J.R."/>
            <person name="Dearing D."/>
        </authorList>
    </citation>
    <scope>NUCLEOTIDE SEQUENCE [LARGE SCALE GENOMIC DNA]</scope>
    <source>
        <strain evidence="29">417</strain>
        <tissue evidence="29">Liver</tissue>
    </source>
</reference>